<evidence type="ECO:0000313" key="2">
    <source>
        <dbReference type="EMBL" id="GMN40321.1"/>
    </source>
</evidence>
<evidence type="ECO:0000256" key="1">
    <source>
        <dbReference type="SAM" id="Phobius"/>
    </source>
</evidence>
<feature type="transmembrane region" description="Helical" evidence="1">
    <location>
        <begin position="21"/>
        <end position="48"/>
    </location>
</feature>
<gene>
    <name evidence="2" type="ORF">TIFTF001_009545</name>
</gene>
<name>A0AA88AAL1_FICCA</name>
<dbReference type="Proteomes" id="UP001187192">
    <property type="component" value="Unassembled WGS sequence"/>
</dbReference>
<keyword evidence="3" id="KW-1185">Reference proteome</keyword>
<sequence length="145" mass="16374">MEQKCYNCHRRNRLRRNRESAAGDPLPFCSKIIIFFPFVVLVLIGTVFDHSHHGDSTISYTTHPLLALERNGSRSRGAAALVLAGRRRIREGCSGGDQKSLRCLLRGERDRLREINFANLALSRSGVVTVVQRGRVRRCEISDRG</sequence>
<comment type="caution">
    <text evidence="2">The sequence shown here is derived from an EMBL/GenBank/DDBJ whole genome shotgun (WGS) entry which is preliminary data.</text>
</comment>
<protein>
    <submittedName>
        <fullName evidence="2">Uncharacterized protein</fullName>
    </submittedName>
</protein>
<organism evidence="2 3">
    <name type="scientific">Ficus carica</name>
    <name type="common">Common fig</name>
    <dbReference type="NCBI Taxonomy" id="3494"/>
    <lineage>
        <taxon>Eukaryota</taxon>
        <taxon>Viridiplantae</taxon>
        <taxon>Streptophyta</taxon>
        <taxon>Embryophyta</taxon>
        <taxon>Tracheophyta</taxon>
        <taxon>Spermatophyta</taxon>
        <taxon>Magnoliopsida</taxon>
        <taxon>eudicotyledons</taxon>
        <taxon>Gunneridae</taxon>
        <taxon>Pentapetalae</taxon>
        <taxon>rosids</taxon>
        <taxon>fabids</taxon>
        <taxon>Rosales</taxon>
        <taxon>Moraceae</taxon>
        <taxon>Ficeae</taxon>
        <taxon>Ficus</taxon>
    </lineage>
</organism>
<reference evidence="2" key="1">
    <citation type="submission" date="2023-07" db="EMBL/GenBank/DDBJ databases">
        <title>draft genome sequence of fig (Ficus carica).</title>
        <authorList>
            <person name="Takahashi T."/>
            <person name="Nishimura K."/>
        </authorList>
    </citation>
    <scope>NUCLEOTIDE SEQUENCE</scope>
</reference>
<keyword evidence="1" id="KW-0472">Membrane</keyword>
<accession>A0AA88AAL1</accession>
<dbReference type="AlphaFoldDB" id="A0AA88AAL1"/>
<proteinExistence type="predicted"/>
<evidence type="ECO:0000313" key="3">
    <source>
        <dbReference type="Proteomes" id="UP001187192"/>
    </source>
</evidence>
<dbReference type="Gramene" id="FCD_00015214-RA">
    <property type="protein sequence ID" value="FCD_00015214-RA:cds"/>
    <property type="gene ID" value="FCD_00015214"/>
</dbReference>
<keyword evidence="1" id="KW-1133">Transmembrane helix</keyword>
<dbReference type="EMBL" id="BTGU01000011">
    <property type="protein sequence ID" value="GMN40321.1"/>
    <property type="molecule type" value="Genomic_DNA"/>
</dbReference>
<keyword evidence="1" id="KW-0812">Transmembrane</keyword>